<protein>
    <recommendedName>
        <fullName evidence="5 17">NADH-ubiquinone oxidoreductase chain 4</fullName>
        <ecNumber evidence="4 17">7.1.1.2</ecNumber>
    </recommendedName>
</protein>
<keyword evidence="12 17" id="KW-0520">NAD</keyword>
<evidence type="ECO:0000256" key="14">
    <source>
        <dbReference type="ARBA" id="ARBA00023128"/>
    </source>
</evidence>
<comment type="function">
    <text evidence="17">Core subunit of the mitochondrial membrane respiratory chain NADH dehydrogenase (Complex I) which catalyzes electron transfer from NADH through the respiratory chain, using ubiquinone as an electron acceptor. Essential for the catalytic activity and assembly of complex I.</text>
</comment>
<feature type="transmembrane region" description="Helical" evidence="17">
    <location>
        <begin position="274"/>
        <end position="293"/>
    </location>
</feature>
<keyword evidence="6 17" id="KW-0813">Transport</keyword>
<evidence type="ECO:0000256" key="11">
    <source>
        <dbReference type="ARBA" id="ARBA00022989"/>
    </source>
</evidence>
<keyword evidence="7 17" id="KW-0679">Respiratory chain</keyword>
<geneLocation type="mitochondrion" evidence="19"/>
<accession>A0A344A235</accession>
<comment type="subcellular location">
    <subcellularLocation>
        <location evidence="2 17">Mitochondrion membrane</location>
        <topology evidence="2 17">Multi-pass membrane protein</topology>
    </subcellularLocation>
</comment>
<name>A0A344A235_9HEMI</name>
<evidence type="ECO:0000256" key="5">
    <source>
        <dbReference type="ARBA" id="ARBA00021006"/>
    </source>
</evidence>
<feature type="transmembrane region" description="Helical" evidence="17">
    <location>
        <begin position="300"/>
        <end position="319"/>
    </location>
</feature>
<feature type="transmembrane region" description="Helical" evidence="17">
    <location>
        <begin position="67"/>
        <end position="86"/>
    </location>
</feature>
<feature type="transmembrane region" description="Helical" evidence="17">
    <location>
        <begin position="351"/>
        <end position="371"/>
    </location>
</feature>
<evidence type="ECO:0000256" key="6">
    <source>
        <dbReference type="ARBA" id="ARBA00022448"/>
    </source>
</evidence>
<evidence type="ECO:0000256" key="1">
    <source>
        <dbReference type="ARBA" id="ARBA00003257"/>
    </source>
</evidence>
<evidence type="ECO:0000256" key="2">
    <source>
        <dbReference type="ARBA" id="ARBA00004225"/>
    </source>
</evidence>
<keyword evidence="13 17" id="KW-0830">Ubiquinone</keyword>
<reference evidence="19" key="1">
    <citation type="submission" date="2018-02" db="EMBL/GenBank/DDBJ databases">
        <title>Resolving the psyllid tree of life: Phylogenomic analysis of the superfamily Psylloidea (Hemiptera).</title>
        <authorList>
            <person name="Percy D.M."/>
            <person name="Sveinsson S."/>
            <person name="Lemmon A.R."/>
            <person name="Lemmon E.M."/>
            <person name="Ouvrard D."/>
            <person name="Burckhardt D."/>
        </authorList>
    </citation>
    <scope>NUCLEOTIDE SEQUENCE</scope>
    <source>
        <strain evidence="19">DP2.idba.138_circ</strain>
    </source>
</reference>
<evidence type="ECO:0000313" key="19">
    <source>
        <dbReference type="EMBL" id="AWU48826.1"/>
    </source>
</evidence>
<feature type="transmembrane region" description="Helical" evidence="17">
    <location>
        <begin position="212"/>
        <end position="235"/>
    </location>
</feature>
<keyword evidence="11 17" id="KW-1133">Transmembrane helix</keyword>
<dbReference type="PANTHER" id="PTHR43507:SF20">
    <property type="entry name" value="NADH-UBIQUINONE OXIDOREDUCTASE CHAIN 4"/>
    <property type="match status" value="1"/>
</dbReference>
<keyword evidence="15 17" id="KW-0472">Membrane</keyword>
<dbReference type="PANTHER" id="PTHR43507">
    <property type="entry name" value="NADH-UBIQUINONE OXIDOREDUCTASE CHAIN 4"/>
    <property type="match status" value="1"/>
</dbReference>
<evidence type="ECO:0000256" key="7">
    <source>
        <dbReference type="ARBA" id="ARBA00022660"/>
    </source>
</evidence>
<dbReference type="GO" id="GO:0015990">
    <property type="term" value="P:electron transport coupled proton transport"/>
    <property type="evidence" value="ECO:0007669"/>
    <property type="project" value="TreeGrafter"/>
</dbReference>
<dbReference type="EC" id="7.1.1.2" evidence="4 17"/>
<evidence type="ECO:0000259" key="18">
    <source>
        <dbReference type="Pfam" id="PF00361"/>
    </source>
</evidence>
<dbReference type="GO" id="GO:0003954">
    <property type="term" value="F:NADH dehydrogenase activity"/>
    <property type="evidence" value="ECO:0007669"/>
    <property type="project" value="TreeGrafter"/>
</dbReference>
<evidence type="ECO:0000256" key="13">
    <source>
        <dbReference type="ARBA" id="ARBA00023075"/>
    </source>
</evidence>
<proteinExistence type="inferred from homology"/>
<dbReference type="InterPro" id="IPR001750">
    <property type="entry name" value="ND/Mrp_TM"/>
</dbReference>
<keyword evidence="14 17" id="KW-0496">Mitochondrion</keyword>
<gene>
    <name evidence="19" type="primary">nad4</name>
</gene>
<comment type="function">
    <text evidence="1">Core subunit of the mitochondrial membrane respiratory chain NADH dehydrogenase (Complex I) that is believed to belong to the minimal assembly required for catalysis. Complex I functions in the transfer of electrons from NADH to the respiratory chain. The immediate electron acceptor for the enzyme is believed to be ubiquinone.</text>
</comment>
<feature type="transmembrane region" description="Helical" evidence="17">
    <location>
        <begin position="7"/>
        <end position="33"/>
    </location>
</feature>
<evidence type="ECO:0000256" key="16">
    <source>
        <dbReference type="ARBA" id="ARBA00049551"/>
    </source>
</evidence>
<evidence type="ECO:0000256" key="4">
    <source>
        <dbReference type="ARBA" id="ARBA00012944"/>
    </source>
</evidence>
<dbReference type="Pfam" id="PF00361">
    <property type="entry name" value="Proton_antipo_M"/>
    <property type="match status" value="1"/>
</dbReference>
<evidence type="ECO:0000256" key="17">
    <source>
        <dbReference type="RuleBase" id="RU003297"/>
    </source>
</evidence>
<comment type="catalytic activity">
    <reaction evidence="16 17">
        <text>a ubiquinone + NADH + 5 H(+)(in) = a ubiquinol + NAD(+) + 4 H(+)(out)</text>
        <dbReference type="Rhea" id="RHEA:29091"/>
        <dbReference type="Rhea" id="RHEA-COMP:9565"/>
        <dbReference type="Rhea" id="RHEA-COMP:9566"/>
        <dbReference type="ChEBI" id="CHEBI:15378"/>
        <dbReference type="ChEBI" id="CHEBI:16389"/>
        <dbReference type="ChEBI" id="CHEBI:17976"/>
        <dbReference type="ChEBI" id="CHEBI:57540"/>
        <dbReference type="ChEBI" id="CHEBI:57945"/>
        <dbReference type="EC" id="7.1.1.2"/>
    </reaction>
</comment>
<dbReference type="EMBL" id="MG989218">
    <property type="protein sequence ID" value="AWU48826.1"/>
    <property type="molecule type" value="Genomic_DNA"/>
</dbReference>
<dbReference type="PRINTS" id="PR01437">
    <property type="entry name" value="NUOXDRDTASE4"/>
</dbReference>
<dbReference type="InterPro" id="IPR003918">
    <property type="entry name" value="NADH_UbQ_OxRdtase"/>
</dbReference>
<feature type="transmembrane region" description="Helical" evidence="17">
    <location>
        <begin position="39"/>
        <end position="60"/>
    </location>
</feature>
<dbReference type="GO" id="GO:0008137">
    <property type="term" value="F:NADH dehydrogenase (ubiquinone) activity"/>
    <property type="evidence" value="ECO:0007669"/>
    <property type="project" value="UniProtKB-UniRule"/>
</dbReference>
<keyword evidence="9" id="KW-1278">Translocase</keyword>
<sequence>MLEILFMTLFMVVLIDYIKIVNCLIVLFIFSLLKIVDCGFSLLKLMMILLSIWLVCMMFMSVNETDFSFSLSLIFMFLLLSLEVTFLSDYMIYFYIGFEMSVLPILIIIMGWGYQPDRMEAGMYMLLYTVFFSLPLLVGIYYFNYLVNIYMLTVLMFVMSFLAKFPMFGIHLWLPRAHVEAPVFGSMILAGVMLKLGGYGLIKVSYLLGDFIYLYCKVFIIYSIFGGIILSFICFMQADMKLLVAYSSIVHMSLVLSSLLTLKEIGLKGSIFMMIGHGLCSSGLFCVLGYTYNRTHTRSIFFNKGLISISPLASLWWFLFCSSNLSFPPCLNLSGELFLFICILSWENFFFILLAVLSTVSSLYSIYLFSFTQHGQSVNLYSFNNFTVFESLSLLLHWVPLNVLILDLSIFF</sequence>
<feature type="transmembrane region" description="Helical" evidence="17">
    <location>
        <begin position="242"/>
        <end position="262"/>
    </location>
</feature>
<feature type="transmembrane region" description="Helical" evidence="17">
    <location>
        <begin position="92"/>
        <end position="112"/>
    </location>
</feature>
<evidence type="ECO:0000256" key="12">
    <source>
        <dbReference type="ARBA" id="ARBA00023027"/>
    </source>
</evidence>
<dbReference type="GO" id="GO:0042773">
    <property type="term" value="P:ATP synthesis coupled electron transport"/>
    <property type="evidence" value="ECO:0007669"/>
    <property type="project" value="InterPro"/>
</dbReference>
<keyword evidence="10 17" id="KW-0249">Electron transport</keyword>
<feature type="domain" description="NADH:quinone oxidoreductase/Mrp antiporter transmembrane" evidence="18">
    <location>
        <begin position="90"/>
        <end position="360"/>
    </location>
</feature>
<dbReference type="AlphaFoldDB" id="A0A344A235"/>
<evidence type="ECO:0000256" key="3">
    <source>
        <dbReference type="ARBA" id="ARBA00009025"/>
    </source>
</evidence>
<comment type="similarity">
    <text evidence="3 17">Belongs to the complex I subunit 4 family.</text>
</comment>
<evidence type="ECO:0000256" key="10">
    <source>
        <dbReference type="ARBA" id="ARBA00022982"/>
    </source>
</evidence>
<feature type="transmembrane region" description="Helical" evidence="17">
    <location>
        <begin position="124"/>
        <end position="143"/>
    </location>
</feature>
<evidence type="ECO:0000256" key="15">
    <source>
        <dbReference type="ARBA" id="ARBA00023136"/>
    </source>
</evidence>
<evidence type="ECO:0000256" key="8">
    <source>
        <dbReference type="ARBA" id="ARBA00022692"/>
    </source>
</evidence>
<evidence type="ECO:0000256" key="9">
    <source>
        <dbReference type="ARBA" id="ARBA00022967"/>
    </source>
</evidence>
<feature type="transmembrane region" description="Helical" evidence="17">
    <location>
        <begin position="149"/>
        <end position="174"/>
    </location>
</feature>
<organism evidence="19">
    <name type="scientific">Allocarsidara bakeri</name>
    <dbReference type="NCBI Taxonomy" id="2218082"/>
    <lineage>
        <taxon>Eukaryota</taxon>
        <taxon>Metazoa</taxon>
        <taxon>Ecdysozoa</taxon>
        <taxon>Arthropoda</taxon>
        <taxon>Hexapoda</taxon>
        <taxon>Insecta</taxon>
        <taxon>Pterygota</taxon>
        <taxon>Neoptera</taxon>
        <taxon>Paraneoptera</taxon>
        <taxon>Hemiptera</taxon>
        <taxon>Sternorrhyncha</taxon>
        <taxon>Psylloidea</taxon>
        <taxon>Carsidaridae</taxon>
        <taxon>Carsidarinae</taxon>
        <taxon>Allocarsidara</taxon>
    </lineage>
</organism>
<dbReference type="GO" id="GO:0031966">
    <property type="term" value="C:mitochondrial membrane"/>
    <property type="evidence" value="ECO:0007669"/>
    <property type="project" value="UniProtKB-SubCell"/>
</dbReference>
<dbReference type="GO" id="GO:0048039">
    <property type="term" value="F:ubiquinone binding"/>
    <property type="evidence" value="ECO:0007669"/>
    <property type="project" value="TreeGrafter"/>
</dbReference>
<keyword evidence="8 17" id="KW-0812">Transmembrane</keyword>